<evidence type="ECO:0000256" key="3">
    <source>
        <dbReference type="ARBA" id="ARBA00022898"/>
    </source>
</evidence>
<dbReference type="FunFam" id="3.90.1150.10:FF:000041">
    <property type="entry name" value="Low-specificity L-threonine aldolase"/>
    <property type="match status" value="1"/>
</dbReference>
<dbReference type="EMBL" id="CAIIXF020000009">
    <property type="protein sequence ID" value="CAH1795734.1"/>
    <property type="molecule type" value="Genomic_DNA"/>
</dbReference>
<dbReference type="PIRSF" id="PIRSF017617">
    <property type="entry name" value="Thr_aldolase"/>
    <property type="match status" value="1"/>
</dbReference>
<keyword evidence="3" id="KW-0663">Pyridoxal phosphate</keyword>
<dbReference type="FunFam" id="3.40.640.10:FF:000030">
    <property type="entry name" value="Low-specificity L-threonine aldolase"/>
    <property type="match status" value="1"/>
</dbReference>
<dbReference type="NCBIfam" id="NF041359">
    <property type="entry name" value="GntG_guanitoxin"/>
    <property type="match status" value="1"/>
</dbReference>
<comment type="similarity">
    <text evidence="2">Belongs to the threonine aldolase family.</text>
</comment>
<comment type="cofactor">
    <cofactor evidence="1">
        <name>pyridoxal 5'-phosphate</name>
        <dbReference type="ChEBI" id="CHEBI:597326"/>
    </cofactor>
</comment>
<dbReference type="InterPro" id="IPR023603">
    <property type="entry name" value="Low_specificity_L-TA-like"/>
</dbReference>
<evidence type="ECO:0000256" key="2">
    <source>
        <dbReference type="ARBA" id="ARBA00006966"/>
    </source>
</evidence>
<dbReference type="GO" id="GO:0006545">
    <property type="term" value="P:glycine biosynthetic process"/>
    <property type="evidence" value="ECO:0007669"/>
    <property type="project" value="TreeGrafter"/>
</dbReference>
<keyword evidence="4" id="KW-0456">Lyase</keyword>
<dbReference type="SUPFAM" id="SSF53383">
    <property type="entry name" value="PLP-dependent transferases"/>
    <property type="match status" value="1"/>
</dbReference>
<protein>
    <submittedName>
        <fullName evidence="5">Uncharacterized protein</fullName>
    </submittedName>
</protein>
<proteinExistence type="inferred from homology"/>
<dbReference type="Gene3D" id="3.90.1150.10">
    <property type="entry name" value="Aspartate Aminotransferase, domain 1"/>
    <property type="match status" value="1"/>
</dbReference>
<dbReference type="OrthoDB" id="10261951at2759"/>
<evidence type="ECO:0000313" key="6">
    <source>
        <dbReference type="Proteomes" id="UP000749559"/>
    </source>
</evidence>
<keyword evidence="6" id="KW-1185">Reference proteome</keyword>
<gene>
    <name evidence="5" type="ORF">OFUS_LOCUS20230</name>
</gene>
<dbReference type="InterPro" id="IPR015422">
    <property type="entry name" value="PyrdxlP-dep_Trfase_small"/>
</dbReference>
<dbReference type="PANTHER" id="PTHR48097">
    <property type="entry name" value="L-THREONINE ALDOLASE-RELATED"/>
    <property type="match status" value="1"/>
</dbReference>
<dbReference type="GO" id="GO:0008732">
    <property type="term" value="F:L-allo-threonine aldolase activity"/>
    <property type="evidence" value="ECO:0007669"/>
    <property type="project" value="TreeGrafter"/>
</dbReference>
<dbReference type="NCBIfam" id="NF007825">
    <property type="entry name" value="PRK10534.1"/>
    <property type="match status" value="1"/>
</dbReference>
<dbReference type="GO" id="GO:0006567">
    <property type="term" value="P:L-threonine catabolic process"/>
    <property type="evidence" value="ECO:0007669"/>
    <property type="project" value="TreeGrafter"/>
</dbReference>
<accession>A0A8J1U7L8</accession>
<dbReference type="InterPro" id="IPR015424">
    <property type="entry name" value="PyrdxlP-dep_Trfase"/>
</dbReference>
<comment type="caution">
    <text evidence="5">The sequence shown here is derived from an EMBL/GenBank/DDBJ whole genome shotgun (WGS) entry which is preliminary data.</text>
</comment>
<evidence type="ECO:0000256" key="1">
    <source>
        <dbReference type="ARBA" id="ARBA00001933"/>
    </source>
</evidence>
<dbReference type="PANTHER" id="PTHR48097:SF9">
    <property type="entry name" value="L-THREONINE ALDOLASE"/>
    <property type="match status" value="1"/>
</dbReference>
<dbReference type="InterPro" id="IPR015421">
    <property type="entry name" value="PyrdxlP-dep_Trfase_major"/>
</dbReference>
<dbReference type="Gene3D" id="3.40.640.10">
    <property type="entry name" value="Type I PLP-dependent aspartate aminotransferase-like (Major domain)"/>
    <property type="match status" value="1"/>
</dbReference>
<organism evidence="5 6">
    <name type="scientific">Owenia fusiformis</name>
    <name type="common">Polychaete worm</name>
    <dbReference type="NCBI Taxonomy" id="6347"/>
    <lineage>
        <taxon>Eukaryota</taxon>
        <taxon>Metazoa</taxon>
        <taxon>Spiralia</taxon>
        <taxon>Lophotrochozoa</taxon>
        <taxon>Annelida</taxon>
        <taxon>Polychaeta</taxon>
        <taxon>Sedentaria</taxon>
        <taxon>Canalipalpata</taxon>
        <taxon>Sabellida</taxon>
        <taxon>Oweniida</taxon>
        <taxon>Oweniidae</taxon>
        <taxon>Owenia</taxon>
    </lineage>
</organism>
<dbReference type="Proteomes" id="UP000749559">
    <property type="component" value="Unassembled WGS sequence"/>
</dbReference>
<evidence type="ECO:0000256" key="4">
    <source>
        <dbReference type="ARBA" id="ARBA00023239"/>
    </source>
</evidence>
<sequence length="419" mass="45709">MSSFCHVKKTFEGNLQVVRQGRIREPIRFGASQDFKLAVCALTDVQVNSSGFIDGAKVIDLRSDTVTQPSDAMREAMASAKCGDDVYNEDPTVNELQRKCAEMFGKEAALFVPTGTMGNLISVMTHCQGRGQELICGDKSHVFLYEQGGVAHLAGINPCLVPNQPDGTINVDQLQAQVRGVDVHYPVTKLICLENTHNFCGGKVLPMAYLEKVESIARENDVKIHMDGARVLNAATALDIPVADIVKHADSVSMCFSKGLGAPVGSIMAGTEQFVNMALRIRKMLGGGMRQVAVLAAPALVALEESIPKLADDHKHARIIARGIKEKQAGIEIDMEGLHTNILVMEFMNTSITPQQFVQRLFEVTEEEKRVIGGAVSVKLLAIASNKARLVTHRDITTDDIHLVMKKILYVLDEFKANT</sequence>
<dbReference type="Pfam" id="PF01212">
    <property type="entry name" value="Beta_elim_lyase"/>
    <property type="match status" value="1"/>
</dbReference>
<name>A0A8J1U7L8_OWEFU</name>
<reference evidence="5" key="1">
    <citation type="submission" date="2022-03" db="EMBL/GenBank/DDBJ databases">
        <authorList>
            <person name="Martin C."/>
        </authorList>
    </citation>
    <scope>NUCLEOTIDE SEQUENCE</scope>
</reference>
<dbReference type="AlphaFoldDB" id="A0A8J1U7L8"/>
<dbReference type="InterPro" id="IPR001597">
    <property type="entry name" value="ArAA_b-elim_lyase/Thr_aldolase"/>
</dbReference>
<dbReference type="GO" id="GO:0005829">
    <property type="term" value="C:cytosol"/>
    <property type="evidence" value="ECO:0007669"/>
    <property type="project" value="TreeGrafter"/>
</dbReference>
<evidence type="ECO:0000313" key="5">
    <source>
        <dbReference type="EMBL" id="CAH1795734.1"/>
    </source>
</evidence>